<evidence type="ECO:0000313" key="1">
    <source>
        <dbReference type="EMBL" id="SFV89309.1"/>
    </source>
</evidence>
<dbReference type="AlphaFoldDB" id="A0A1W1E5T5"/>
<dbReference type="EMBL" id="FPIA01000142">
    <property type="protein sequence ID" value="SFV89309.1"/>
    <property type="molecule type" value="Genomic_DNA"/>
</dbReference>
<evidence type="ECO:0008006" key="2">
    <source>
        <dbReference type="Google" id="ProtNLM"/>
    </source>
</evidence>
<organism evidence="1">
    <name type="scientific">hydrothermal vent metagenome</name>
    <dbReference type="NCBI Taxonomy" id="652676"/>
    <lineage>
        <taxon>unclassified sequences</taxon>
        <taxon>metagenomes</taxon>
        <taxon>ecological metagenomes</taxon>
    </lineage>
</organism>
<reference evidence="1" key="1">
    <citation type="submission" date="2016-10" db="EMBL/GenBank/DDBJ databases">
        <authorList>
            <person name="de Groot N.N."/>
        </authorList>
    </citation>
    <scope>NUCLEOTIDE SEQUENCE</scope>
</reference>
<gene>
    <name evidence="1" type="ORF">MNB_SUP05-SYMBIONT-7-738</name>
</gene>
<protein>
    <recommendedName>
        <fullName evidence="2">ATPase</fullName>
    </recommendedName>
</protein>
<name>A0A1W1E5T5_9ZZZZ</name>
<accession>A0A1W1E5T5</accession>
<sequence length="53" mass="6424">MYQVCYDLEDEKTRKREISAFKNFTNPIKYLITYKDNEQLEEVKVSSVENFLL</sequence>
<proteinExistence type="predicted"/>